<keyword evidence="2" id="KW-0489">Methyltransferase</keyword>
<comment type="caution">
    <text evidence="2">The sequence shown here is derived from an EMBL/GenBank/DDBJ whole genome shotgun (WGS) entry which is preliminary data.</text>
</comment>
<dbReference type="RefSeq" id="WP_377141911.1">
    <property type="nucleotide sequence ID" value="NZ_JBHTIA010000005.1"/>
</dbReference>
<dbReference type="SUPFAM" id="SSF53335">
    <property type="entry name" value="S-adenosyl-L-methionine-dependent methyltransferases"/>
    <property type="match status" value="1"/>
</dbReference>
<keyword evidence="3" id="KW-1185">Reference proteome</keyword>
<protein>
    <submittedName>
        <fullName evidence="2">Class I SAM-dependent methyltransferase</fullName>
        <ecNumber evidence="2">2.1.1.222</ecNumber>
        <ecNumber evidence="2">2.1.1.64</ecNumber>
    </submittedName>
</protein>
<dbReference type="CDD" id="cd02440">
    <property type="entry name" value="AdoMet_MTases"/>
    <property type="match status" value="1"/>
</dbReference>
<dbReference type="PANTHER" id="PTHR43464:SF23">
    <property type="entry name" value="JUVENILE HORMONE ACID O-METHYLTRANSFERASE"/>
    <property type="match status" value="1"/>
</dbReference>
<evidence type="ECO:0000259" key="1">
    <source>
        <dbReference type="Pfam" id="PF08241"/>
    </source>
</evidence>
<dbReference type="GO" id="GO:0102208">
    <property type="term" value="F:2-polyprenyl-6-hydroxyphenol methylase activity"/>
    <property type="evidence" value="ECO:0007669"/>
    <property type="project" value="UniProtKB-EC"/>
</dbReference>
<dbReference type="GO" id="GO:0061542">
    <property type="term" value="F:3-demethylubiquinol 3-O-methyltransferase activity"/>
    <property type="evidence" value="ECO:0007669"/>
    <property type="project" value="UniProtKB-EC"/>
</dbReference>
<keyword evidence="2" id="KW-0808">Transferase</keyword>
<evidence type="ECO:0000313" key="2">
    <source>
        <dbReference type="EMBL" id="MFD0765164.1"/>
    </source>
</evidence>
<sequence>MAISLQQQFGNIDIYLFDQLLKARFDACKKVLDAGCGGGRNLVYFLQNGFDVYGIDPNPNAVEQVRQLAKELAPKLPQQNFKVAPAEDMPFDDATFDLVISSAVLHFATDSNHFDAMLRSIWRVLKPGGYLFARLASDIGIEDKVIPVGNSRYALPDGSERFLVNEQVLLEYTTDLGGELFEPIKTTNVQGLRCMTTWCIQKGLTQRASKESVQSINF</sequence>
<dbReference type="GO" id="GO:0032259">
    <property type="term" value="P:methylation"/>
    <property type="evidence" value="ECO:0007669"/>
    <property type="project" value="UniProtKB-KW"/>
</dbReference>
<dbReference type="PANTHER" id="PTHR43464">
    <property type="entry name" value="METHYLTRANSFERASE"/>
    <property type="match status" value="1"/>
</dbReference>
<feature type="domain" description="Methyltransferase type 11" evidence="1">
    <location>
        <begin position="32"/>
        <end position="132"/>
    </location>
</feature>
<accession>A0ABW2ZG33</accession>
<name>A0ABW2ZG33_9SPHI</name>
<proteinExistence type="predicted"/>
<dbReference type="EC" id="2.1.1.64" evidence="2"/>
<dbReference type="EMBL" id="JBHTIA010000005">
    <property type="protein sequence ID" value="MFD0765164.1"/>
    <property type="molecule type" value="Genomic_DNA"/>
</dbReference>
<dbReference type="Proteomes" id="UP001597073">
    <property type="component" value="Unassembled WGS sequence"/>
</dbReference>
<dbReference type="Pfam" id="PF08241">
    <property type="entry name" value="Methyltransf_11"/>
    <property type="match status" value="1"/>
</dbReference>
<dbReference type="InterPro" id="IPR013216">
    <property type="entry name" value="Methyltransf_11"/>
</dbReference>
<reference evidence="3" key="1">
    <citation type="journal article" date="2019" name="Int. J. Syst. Evol. Microbiol.">
        <title>The Global Catalogue of Microorganisms (GCM) 10K type strain sequencing project: providing services to taxonomists for standard genome sequencing and annotation.</title>
        <authorList>
            <consortium name="The Broad Institute Genomics Platform"/>
            <consortium name="The Broad Institute Genome Sequencing Center for Infectious Disease"/>
            <person name="Wu L."/>
            <person name="Ma J."/>
        </authorList>
    </citation>
    <scope>NUCLEOTIDE SEQUENCE [LARGE SCALE GENOMIC DNA]</scope>
    <source>
        <strain evidence="3">CCUG 60742</strain>
    </source>
</reference>
<dbReference type="InterPro" id="IPR029063">
    <property type="entry name" value="SAM-dependent_MTases_sf"/>
</dbReference>
<dbReference type="EC" id="2.1.1.222" evidence="2"/>
<evidence type="ECO:0000313" key="3">
    <source>
        <dbReference type="Proteomes" id="UP001597073"/>
    </source>
</evidence>
<dbReference type="Gene3D" id="3.40.50.150">
    <property type="entry name" value="Vaccinia Virus protein VP39"/>
    <property type="match status" value="1"/>
</dbReference>
<organism evidence="2 3">
    <name type="scientific">Mucilaginibacter lutimaris</name>
    <dbReference type="NCBI Taxonomy" id="931629"/>
    <lineage>
        <taxon>Bacteria</taxon>
        <taxon>Pseudomonadati</taxon>
        <taxon>Bacteroidota</taxon>
        <taxon>Sphingobacteriia</taxon>
        <taxon>Sphingobacteriales</taxon>
        <taxon>Sphingobacteriaceae</taxon>
        <taxon>Mucilaginibacter</taxon>
    </lineage>
</organism>
<gene>
    <name evidence="2" type="ORF">ACFQZI_09890</name>
</gene>